<dbReference type="GO" id="GO:0031177">
    <property type="term" value="F:phosphopantetheine binding"/>
    <property type="evidence" value="ECO:0007669"/>
    <property type="project" value="TreeGrafter"/>
</dbReference>
<protein>
    <submittedName>
        <fullName evidence="5">Acetyl-CoA synthetase-like protein</fullName>
    </submittedName>
</protein>
<keyword evidence="2" id="KW-0597">Phosphoprotein</keyword>
<evidence type="ECO:0000256" key="1">
    <source>
        <dbReference type="ARBA" id="ARBA00022450"/>
    </source>
</evidence>
<dbReference type="STRING" id="149040.A0A194X0D1"/>
<proteinExistence type="predicted"/>
<dbReference type="Gene3D" id="3.30.300.30">
    <property type="match status" value="1"/>
</dbReference>
<dbReference type="CDD" id="cd05918">
    <property type="entry name" value="A_NRPS_SidN3_like"/>
    <property type="match status" value="1"/>
</dbReference>
<dbReference type="GeneID" id="28821898"/>
<keyword evidence="6" id="KW-1185">Reference proteome</keyword>
<dbReference type="FunFam" id="3.30.300.30:FF:000015">
    <property type="entry name" value="Nonribosomal peptide synthase SidD"/>
    <property type="match status" value="1"/>
</dbReference>
<dbReference type="AlphaFoldDB" id="A0A194X0D1"/>
<dbReference type="GO" id="GO:0016874">
    <property type="term" value="F:ligase activity"/>
    <property type="evidence" value="ECO:0007669"/>
    <property type="project" value="UniProtKB-KW"/>
</dbReference>
<feature type="domain" description="AMP-dependent synthetase/ligase" evidence="4">
    <location>
        <begin position="80"/>
        <end position="425"/>
    </location>
</feature>
<dbReference type="GO" id="GO:0005737">
    <property type="term" value="C:cytoplasm"/>
    <property type="evidence" value="ECO:0007669"/>
    <property type="project" value="TreeGrafter"/>
</dbReference>
<dbReference type="InterPro" id="IPR045851">
    <property type="entry name" value="AMP-bd_C_sf"/>
</dbReference>
<keyword evidence="1" id="KW-0596">Phosphopantetheine</keyword>
<sequence>MLDSDEGGFHLRACSKSSFAESELDLILARCRDLIIQFQGALYKKIQELDLLTSSDKNILSTLNEDMPPAEHAFVHELVAQQARLTPNNEAICSWDGSLTYKELDQKAVGLAKHLIQCGVTVRSWVPLLFQKSKWHIVSVLAVMKTGAAFVSLDVTMPIGRIANILKQLDNIPLALTSADQHQKFHGIVDSVVIFDEKLTTIDVPEIILPTPGVENSIRYDQPVYIIFTSGSTGIPKGAMIEHSNLTTEIKALNQELKSTPDVRSFQLNMLNFDFCISEIFCPLLCGGCVCIPSEWSRFNDIPGAMESLNANFISLSPTLLSTMSVMDFPKLKTILLSGERVWKDLSDLWMDAGKRVLHMYGPTECTVACCFLDTCIKAHYTGLIGNPYASKFWIVDPLNSDKLQSIGAPGEILIEGPTVGRGYLGDPERTKEIFIAPPAWFSSICQRRPSRFYKTGDLGKLTKHGDYEIVGRKDSQIKVRGWRVEVLEIEHQMRLASGFGAAIEVRNPTLAPGQDQLVAFLELQKARDHESTTADVDVLWEEMKSNETKFSKMIEQVESRLRDVLPTYMIPSAYIPIRTFPMTNIFKLNRRKLKEVANKLDISAIRNSMSGILDK</sequence>
<dbReference type="Proteomes" id="UP000070700">
    <property type="component" value="Unassembled WGS sequence"/>
</dbReference>
<dbReference type="InterPro" id="IPR020845">
    <property type="entry name" value="AMP-binding_CS"/>
</dbReference>
<evidence type="ECO:0000259" key="4">
    <source>
        <dbReference type="Pfam" id="PF00501"/>
    </source>
</evidence>
<gene>
    <name evidence="5" type="ORF">LY89DRAFT_651608</name>
</gene>
<dbReference type="GO" id="GO:0044550">
    <property type="term" value="P:secondary metabolite biosynthetic process"/>
    <property type="evidence" value="ECO:0007669"/>
    <property type="project" value="TreeGrafter"/>
</dbReference>
<evidence type="ECO:0000313" key="5">
    <source>
        <dbReference type="EMBL" id="KUJ13414.1"/>
    </source>
</evidence>
<reference evidence="5 6" key="1">
    <citation type="submission" date="2015-10" db="EMBL/GenBank/DDBJ databases">
        <title>Full genome of DAOMC 229536 Phialocephala scopiformis, a fungal endophyte of spruce producing the potent anti-insectan compound rugulosin.</title>
        <authorList>
            <consortium name="DOE Joint Genome Institute"/>
            <person name="Walker A.K."/>
            <person name="Frasz S.L."/>
            <person name="Seifert K.A."/>
            <person name="Miller J.D."/>
            <person name="Mondo S.J."/>
            <person name="Labutti K."/>
            <person name="Lipzen A."/>
            <person name="Dockter R."/>
            <person name="Kennedy M."/>
            <person name="Grigoriev I.V."/>
            <person name="Spatafora J.W."/>
        </authorList>
    </citation>
    <scope>NUCLEOTIDE SEQUENCE [LARGE SCALE GENOMIC DNA]</scope>
    <source>
        <strain evidence="5 6">CBS 120377</strain>
    </source>
</reference>
<dbReference type="PANTHER" id="PTHR45527:SF1">
    <property type="entry name" value="FATTY ACID SYNTHASE"/>
    <property type="match status" value="1"/>
</dbReference>
<dbReference type="EMBL" id="KQ947422">
    <property type="protein sequence ID" value="KUJ13414.1"/>
    <property type="molecule type" value="Genomic_DNA"/>
</dbReference>
<dbReference type="Gene3D" id="3.40.50.12780">
    <property type="entry name" value="N-terminal domain of ligase-like"/>
    <property type="match status" value="1"/>
</dbReference>
<dbReference type="RefSeq" id="XP_018067769.1">
    <property type="nucleotide sequence ID" value="XM_018212172.1"/>
</dbReference>
<dbReference type="Pfam" id="PF00501">
    <property type="entry name" value="AMP-binding"/>
    <property type="match status" value="1"/>
</dbReference>
<dbReference type="GO" id="GO:0043041">
    <property type="term" value="P:amino acid activation for nonribosomal peptide biosynthetic process"/>
    <property type="evidence" value="ECO:0007669"/>
    <property type="project" value="TreeGrafter"/>
</dbReference>
<dbReference type="OrthoDB" id="416786at2759"/>
<dbReference type="PROSITE" id="PS00455">
    <property type="entry name" value="AMP_BINDING"/>
    <property type="match status" value="1"/>
</dbReference>
<evidence type="ECO:0000256" key="2">
    <source>
        <dbReference type="ARBA" id="ARBA00022553"/>
    </source>
</evidence>
<dbReference type="SUPFAM" id="SSF56801">
    <property type="entry name" value="Acetyl-CoA synthetase-like"/>
    <property type="match status" value="1"/>
</dbReference>
<dbReference type="KEGG" id="psco:LY89DRAFT_651608"/>
<dbReference type="InterPro" id="IPR042099">
    <property type="entry name" value="ANL_N_sf"/>
</dbReference>
<evidence type="ECO:0000256" key="3">
    <source>
        <dbReference type="ARBA" id="ARBA00022598"/>
    </source>
</evidence>
<organism evidence="5 6">
    <name type="scientific">Mollisia scopiformis</name>
    <name type="common">Conifer needle endophyte fungus</name>
    <name type="synonym">Phialocephala scopiformis</name>
    <dbReference type="NCBI Taxonomy" id="149040"/>
    <lineage>
        <taxon>Eukaryota</taxon>
        <taxon>Fungi</taxon>
        <taxon>Dikarya</taxon>
        <taxon>Ascomycota</taxon>
        <taxon>Pezizomycotina</taxon>
        <taxon>Leotiomycetes</taxon>
        <taxon>Helotiales</taxon>
        <taxon>Mollisiaceae</taxon>
        <taxon>Mollisia</taxon>
    </lineage>
</organism>
<keyword evidence="3" id="KW-0436">Ligase</keyword>
<dbReference type="InterPro" id="IPR000873">
    <property type="entry name" value="AMP-dep_synth/lig_dom"/>
</dbReference>
<name>A0A194X0D1_MOLSC</name>
<evidence type="ECO:0000313" key="6">
    <source>
        <dbReference type="Proteomes" id="UP000070700"/>
    </source>
</evidence>
<dbReference type="PANTHER" id="PTHR45527">
    <property type="entry name" value="NONRIBOSOMAL PEPTIDE SYNTHETASE"/>
    <property type="match status" value="1"/>
</dbReference>
<dbReference type="InParanoid" id="A0A194X0D1"/>
<accession>A0A194X0D1</accession>